<sequence length="376" mass="42987" precursor="true">MDWLLVITLFLAFFYLGLTIALSLFPAPSALAESSKLRVAVLIAMRNEENFIGDCLAALEKQTYPAGLYDVFVLNDGSTDHSPMIARQFAHRNANFHLIEIKDHYAGLRGKMNVLAQGLQKIDHPLVLITDADCVVSQTWIERMTRYFSPEVGMVGGFTSLFPFGKLMITQPEHSFFARIQALDWAYLQAMAALNSNAGKPISILGNNFAFRLEAYRQVGGFERIGFSVTEDFALMEAIRKQTQWKIIHTIDPLNAVYSHPLPDFKSFFQQRLRWIAGGKKMRPWGYFVTLFSAVTHLTTLIALFFNFTYWAVWLAPTFLMAADFFVLFAALKKLNLRQLLKYFPGFEMFYFFYLIVFSVLSAAPLKVEWKGRRHS</sequence>
<dbReference type="eggNOG" id="COG1215">
    <property type="taxonomic scope" value="Bacteria"/>
</dbReference>
<accession>H1XY58</accession>
<evidence type="ECO:0000313" key="5">
    <source>
        <dbReference type="EMBL" id="EHO41985.1"/>
    </source>
</evidence>
<dbReference type="AlphaFoldDB" id="H1XY58"/>
<comment type="similarity">
    <text evidence="1">Belongs to the glycosyltransferase 2 family.</text>
</comment>
<reference evidence="5 6" key="1">
    <citation type="submission" date="2011-09" db="EMBL/GenBank/DDBJ databases">
        <title>The permanent draft genome of Caldithrix abyssi DSM 13497.</title>
        <authorList>
            <consortium name="US DOE Joint Genome Institute (JGI-PGF)"/>
            <person name="Lucas S."/>
            <person name="Han J."/>
            <person name="Lapidus A."/>
            <person name="Bruce D."/>
            <person name="Goodwin L."/>
            <person name="Pitluck S."/>
            <person name="Peters L."/>
            <person name="Kyrpides N."/>
            <person name="Mavromatis K."/>
            <person name="Ivanova N."/>
            <person name="Mikhailova N."/>
            <person name="Chertkov O."/>
            <person name="Detter J.C."/>
            <person name="Tapia R."/>
            <person name="Han C."/>
            <person name="Land M."/>
            <person name="Hauser L."/>
            <person name="Markowitz V."/>
            <person name="Cheng J.-F."/>
            <person name="Hugenholtz P."/>
            <person name="Woyke T."/>
            <person name="Wu D."/>
            <person name="Spring S."/>
            <person name="Brambilla E."/>
            <person name="Klenk H.-P."/>
            <person name="Eisen J.A."/>
        </authorList>
    </citation>
    <scope>NUCLEOTIDE SEQUENCE [LARGE SCALE GENOMIC DNA]</scope>
    <source>
        <strain evidence="5 6">DSM 13497</strain>
    </source>
</reference>
<dbReference type="OrthoDB" id="9805625at2"/>
<dbReference type="EMBL" id="CM001402">
    <property type="protein sequence ID" value="EHO41985.1"/>
    <property type="molecule type" value="Genomic_DNA"/>
</dbReference>
<gene>
    <name evidence="5" type="ORF">Calab_2375</name>
</gene>
<evidence type="ECO:0000313" key="6">
    <source>
        <dbReference type="Proteomes" id="UP000004671"/>
    </source>
</evidence>
<evidence type="ECO:0000256" key="2">
    <source>
        <dbReference type="ARBA" id="ARBA00022676"/>
    </source>
</evidence>
<keyword evidence="4" id="KW-1133">Transmembrane helix</keyword>
<dbReference type="GO" id="GO:0016757">
    <property type="term" value="F:glycosyltransferase activity"/>
    <property type="evidence" value="ECO:0007669"/>
    <property type="project" value="UniProtKB-KW"/>
</dbReference>
<feature type="transmembrane region" description="Helical" evidence="4">
    <location>
        <begin position="351"/>
        <end position="368"/>
    </location>
</feature>
<evidence type="ECO:0000256" key="3">
    <source>
        <dbReference type="ARBA" id="ARBA00022679"/>
    </source>
</evidence>
<proteinExistence type="inferred from homology"/>
<feature type="transmembrane region" description="Helical" evidence="4">
    <location>
        <begin position="285"/>
        <end position="306"/>
    </location>
</feature>
<dbReference type="RefSeq" id="WP_006929181.1">
    <property type="nucleotide sequence ID" value="NZ_CM001402.1"/>
</dbReference>
<dbReference type="HOGENOM" id="CLU_055604_1_1_0"/>
<dbReference type="Pfam" id="PF13641">
    <property type="entry name" value="Glyco_tranf_2_3"/>
    <property type="match status" value="1"/>
</dbReference>
<dbReference type="STRING" id="880073.Cabys_1180"/>
<dbReference type="PaxDb" id="880073-Calab_2375"/>
<dbReference type="SUPFAM" id="SSF53448">
    <property type="entry name" value="Nucleotide-diphospho-sugar transferases"/>
    <property type="match status" value="1"/>
</dbReference>
<keyword evidence="3 5" id="KW-0808">Transferase</keyword>
<organism evidence="5 6">
    <name type="scientific">Caldithrix abyssi DSM 13497</name>
    <dbReference type="NCBI Taxonomy" id="880073"/>
    <lineage>
        <taxon>Bacteria</taxon>
        <taxon>Pseudomonadati</taxon>
        <taxon>Calditrichota</taxon>
        <taxon>Calditrichia</taxon>
        <taxon>Calditrichales</taxon>
        <taxon>Calditrichaceae</taxon>
        <taxon>Caldithrix</taxon>
    </lineage>
</organism>
<keyword evidence="4" id="KW-0472">Membrane</keyword>
<protein>
    <submittedName>
        <fullName evidence="5">Glycosyl transferase family 2</fullName>
    </submittedName>
</protein>
<dbReference type="PANTHER" id="PTHR43630:SF1">
    <property type="entry name" value="POLY-BETA-1,6-N-ACETYL-D-GLUCOSAMINE SYNTHASE"/>
    <property type="match status" value="1"/>
</dbReference>
<name>H1XY58_CALAY</name>
<keyword evidence="4" id="KW-0812">Transmembrane</keyword>
<dbReference type="PANTHER" id="PTHR43630">
    <property type="entry name" value="POLY-BETA-1,6-N-ACETYL-D-GLUCOSAMINE SYNTHASE"/>
    <property type="match status" value="1"/>
</dbReference>
<dbReference type="Proteomes" id="UP000004671">
    <property type="component" value="Chromosome"/>
</dbReference>
<keyword evidence="2" id="KW-0328">Glycosyltransferase</keyword>
<evidence type="ECO:0000256" key="4">
    <source>
        <dbReference type="SAM" id="Phobius"/>
    </source>
</evidence>
<keyword evidence="6" id="KW-1185">Reference proteome</keyword>
<evidence type="ECO:0000256" key="1">
    <source>
        <dbReference type="ARBA" id="ARBA00006739"/>
    </source>
</evidence>
<dbReference type="InParanoid" id="H1XY58"/>
<dbReference type="Gene3D" id="3.90.550.10">
    <property type="entry name" value="Spore Coat Polysaccharide Biosynthesis Protein SpsA, Chain A"/>
    <property type="match status" value="1"/>
</dbReference>
<feature type="transmembrane region" description="Helical" evidence="4">
    <location>
        <begin position="313"/>
        <end position="331"/>
    </location>
</feature>
<dbReference type="InterPro" id="IPR029044">
    <property type="entry name" value="Nucleotide-diphossugar_trans"/>
</dbReference>